<dbReference type="Proteomes" id="UP000440224">
    <property type="component" value="Unassembled WGS sequence"/>
</dbReference>
<dbReference type="GO" id="GO:0006355">
    <property type="term" value="P:regulation of DNA-templated transcription"/>
    <property type="evidence" value="ECO:0007669"/>
    <property type="project" value="InterPro"/>
</dbReference>
<name>A0A6N7PWV9_9BACT</name>
<evidence type="ECO:0000313" key="2">
    <source>
        <dbReference type="Proteomes" id="UP000440224"/>
    </source>
</evidence>
<dbReference type="EMBL" id="WJIE01000010">
    <property type="protein sequence ID" value="MRG96007.1"/>
    <property type="molecule type" value="Genomic_DNA"/>
</dbReference>
<proteinExistence type="predicted"/>
<comment type="caution">
    <text evidence="1">The sequence shown here is derived from an EMBL/GenBank/DDBJ whole genome shotgun (WGS) entry which is preliminary data.</text>
</comment>
<dbReference type="InterPro" id="IPR010985">
    <property type="entry name" value="Ribbon_hlx_hlx"/>
</dbReference>
<organism evidence="1 2">
    <name type="scientific">Polyangium spumosum</name>
    <dbReference type="NCBI Taxonomy" id="889282"/>
    <lineage>
        <taxon>Bacteria</taxon>
        <taxon>Pseudomonadati</taxon>
        <taxon>Myxococcota</taxon>
        <taxon>Polyangia</taxon>
        <taxon>Polyangiales</taxon>
        <taxon>Polyangiaceae</taxon>
        <taxon>Polyangium</taxon>
    </lineage>
</organism>
<dbReference type="Gene3D" id="1.10.1220.10">
    <property type="entry name" value="Met repressor-like"/>
    <property type="match status" value="1"/>
</dbReference>
<dbReference type="SUPFAM" id="SSF47598">
    <property type="entry name" value="Ribbon-helix-helix"/>
    <property type="match status" value="1"/>
</dbReference>
<sequence>MGRHDPLSKSKPVVPVDDDVHTRIRVLSAQKNVTMKAIVREMLAVYDAHLAAQVTSTP</sequence>
<evidence type="ECO:0008006" key="3">
    <source>
        <dbReference type="Google" id="ProtNLM"/>
    </source>
</evidence>
<dbReference type="RefSeq" id="WP_153822824.1">
    <property type="nucleotide sequence ID" value="NZ_WJIE01000010.1"/>
</dbReference>
<evidence type="ECO:0000313" key="1">
    <source>
        <dbReference type="EMBL" id="MRG96007.1"/>
    </source>
</evidence>
<dbReference type="InterPro" id="IPR013321">
    <property type="entry name" value="Arc_rbn_hlx_hlx"/>
</dbReference>
<gene>
    <name evidence="1" type="ORF">GF068_29415</name>
</gene>
<keyword evidence="2" id="KW-1185">Reference proteome</keyword>
<reference evidence="1 2" key="1">
    <citation type="submission" date="2019-10" db="EMBL/GenBank/DDBJ databases">
        <title>A soil myxobacterium in the family Polyangiaceae.</title>
        <authorList>
            <person name="Li Y."/>
            <person name="Wang J."/>
        </authorList>
    </citation>
    <scope>NUCLEOTIDE SEQUENCE [LARGE SCALE GENOMIC DNA]</scope>
    <source>
        <strain evidence="1 2">DSM 14734</strain>
    </source>
</reference>
<accession>A0A6N7PWV9</accession>
<protein>
    <recommendedName>
        <fullName evidence="3">Ribbon-helix-helix protein, CopG family</fullName>
    </recommendedName>
</protein>
<dbReference type="AlphaFoldDB" id="A0A6N7PWV9"/>